<evidence type="ECO:0000256" key="3">
    <source>
        <dbReference type="ARBA" id="ARBA00013017"/>
    </source>
</evidence>
<keyword evidence="5" id="KW-0049">Antioxidant</keyword>
<dbReference type="InterPro" id="IPR036249">
    <property type="entry name" value="Thioredoxin-like_sf"/>
</dbReference>
<evidence type="ECO:0000256" key="5">
    <source>
        <dbReference type="ARBA" id="ARBA00022862"/>
    </source>
</evidence>
<dbReference type="GO" id="GO:0005737">
    <property type="term" value="C:cytoplasm"/>
    <property type="evidence" value="ECO:0007669"/>
    <property type="project" value="TreeGrafter"/>
</dbReference>
<dbReference type="Gene3D" id="3.40.30.10">
    <property type="entry name" value="Glutaredoxin"/>
    <property type="match status" value="1"/>
</dbReference>
<keyword evidence="16" id="KW-1185">Reference proteome</keyword>
<dbReference type="InterPro" id="IPR050924">
    <property type="entry name" value="Peroxiredoxin_BCP/PrxQ"/>
</dbReference>
<organism evidence="15 16">
    <name type="scientific">Psychroflexus salis</name>
    <dbReference type="NCBI Taxonomy" id="1526574"/>
    <lineage>
        <taxon>Bacteria</taxon>
        <taxon>Pseudomonadati</taxon>
        <taxon>Bacteroidota</taxon>
        <taxon>Flavobacteriia</taxon>
        <taxon>Flavobacteriales</taxon>
        <taxon>Flavobacteriaceae</taxon>
        <taxon>Psychroflexus</taxon>
    </lineage>
</organism>
<dbReference type="InterPro" id="IPR024706">
    <property type="entry name" value="Peroxiredoxin_AhpC-typ"/>
</dbReference>
<evidence type="ECO:0000313" key="16">
    <source>
        <dbReference type="Proteomes" id="UP000599688"/>
    </source>
</evidence>
<dbReference type="InterPro" id="IPR013766">
    <property type="entry name" value="Thioredoxin_domain"/>
</dbReference>
<gene>
    <name evidence="15" type="ORF">GCM10010831_18370</name>
</gene>
<feature type="active site" description="Cysteine sulfenic acid (-SOH) intermediate; for peroxidase activity" evidence="13">
    <location>
        <position position="56"/>
    </location>
</feature>
<evidence type="ECO:0000259" key="14">
    <source>
        <dbReference type="PROSITE" id="PS51352"/>
    </source>
</evidence>
<dbReference type="EMBL" id="BMGL01000010">
    <property type="protein sequence ID" value="GGE17446.1"/>
    <property type="molecule type" value="Genomic_DNA"/>
</dbReference>
<evidence type="ECO:0000256" key="2">
    <source>
        <dbReference type="ARBA" id="ARBA00011245"/>
    </source>
</evidence>
<evidence type="ECO:0000256" key="12">
    <source>
        <dbReference type="ARBA" id="ARBA00049091"/>
    </source>
</evidence>
<dbReference type="EC" id="1.11.1.24" evidence="3"/>
<dbReference type="PANTHER" id="PTHR42801:SF4">
    <property type="entry name" value="AHPC_TSA FAMILY PROTEIN"/>
    <property type="match status" value="1"/>
</dbReference>
<accession>A0A916ZY02</accession>
<feature type="domain" description="Thioredoxin" evidence="14">
    <location>
        <begin position="14"/>
        <end position="159"/>
    </location>
</feature>
<evidence type="ECO:0000256" key="4">
    <source>
        <dbReference type="ARBA" id="ARBA00022559"/>
    </source>
</evidence>
<evidence type="ECO:0000256" key="13">
    <source>
        <dbReference type="PIRSR" id="PIRSR000239-1"/>
    </source>
</evidence>
<evidence type="ECO:0000256" key="1">
    <source>
        <dbReference type="ARBA" id="ARBA00003330"/>
    </source>
</evidence>
<dbReference type="Proteomes" id="UP000599688">
    <property type="component" value="Unassembled WGS sequence"/>
</dbReference>
<keyword evidence="7" id="KW-1015">Disulfide bond</keyword>
<dbReference type="CDD" id="cd03017">
    <property type="entry name" value="PRX_BCP"/>
    <property type="match status" value="1"/>
</dbReference>
<keyword evidence="8" id="KW-0676">Redox-active center</keyword>
<evidence type="ECO:0000256" key="10">
    <source>
        <dbReference type="ARBA" id="ARBA00038489"/>
    </source>
</evidence>
<protein>
    <recommendedName>
        <fullName evidence="3">thioredoxin-dependent peroxiredoxin</fullName>
        <ecNumber evidence="3">1.11.1.24</ecNumber>
    </recommendedName>
    <alternativeName>
        <fullName evidence="9">Thioredoxin peroxidase</fullName>
    </alternativeName>
    <alternativeName>
        <fullName evidence="11">Thioredoxin-dependent peroxiredoxin Bcp</fullName>
    </alternativeName>
</protein>
<dbReference type="Pfam" id="PF00578">
    <property type="entry name" value="AhpC-TSA"/>
    <property type="match status" value="1"/>
</dbReference>
<dbReference type="InterPro" id="IPR000866">
    <property type="entry name" value="AhpC/TSA"/>
</dbReference>
<dbReference type="AlphaFoldDB" id="A0A916ZY02"/>
<dbReference type="PROSITE" id="PS51352">
    <property type="entry name" value="THIOREDOXIN_2"/>
    <property type="match status" value="1"/>
</dbReference>
<sequence length="159" mass="18041">MVYFSTKISNMTTIEVGDKAPNFKGIDQDGNEHKLADYKGKKLVVFFYPKASTPGCTAEACNLRDNWKHFQAKGYEIVGVSADSAKRQQNFKNKYELPFPLIADEEKEVINAFGVWGPKKFMGKEYDGIHRTTFVIDETGKIENVIKKVKTKAHTEQIL</sequence>
<evidence type="ECO:0000256" key="6">
    <source>
        <dbReference type="ARBA" id="ARBA00023002"/>
    </source>
</evidence>
<dbReference type="FunFam" id="3.40.30.10:FF:000007">
    <property type="entry name" value="Thioredoxin-dependent thiol peroxidase"/>
    <property type="match status" value="1"/>
</dbReference>
<comment type="catalytic activity">
    <reaction evidence="12">
        <text>a hydroperoxide + [thioredoxin]-dithiol = an alcohol + [thioredoxin]-disulfide + H2O</text>
        <dbReference type="Rhea" id="RHEA:62620"/>
        <dbReference type="Rhea" id="RHEA-COMP:10698"/>
        <dbReference type="Rhea" id="RHEA-COMP:10700"/>
        <dbReference type="ChEBI" id="CHEBI:15377"/>
        <dbReference type="ChEBI" id="CHEBI:29950"/>
        <dbReference type="ChEBI" id="CHEBI:30879"/>
        <dbReference type="ChEBI" id="CHEBI:35924"/>
        <dbReference type="ChEBI" id="CHEBI:50058"/>
        <dbReference type="EC" id="1.11.1.24"/>
    </reaction>
</comment>
<comment type="function">
    <text evidence="1">Thiol-specific peroxidase that catalyzes the reduction of hydrogen peroxide and organic hydroperoxides to water and alcohols, respectively. Plays a role in cell protection against oxidative stress by detoxifying peroxides and as sensor of hydrogen peroxide-mediated signaling events.</text>
</comment>
<dbReference type="GO" id="GO:0045454">
    <property type="term" value="P:cell redox homeostasis"/>
    <property type="evidence" value="ECO:0007669"/>
    <property type="project" value="TreeGrafter"/>
</dbReference>
<keyword evidence="4" id="KW-0575">Peroxidase</keyword>
<dbReference type="PANTHER" id="PTHR42801">
    <property type="entry name" value="THIOREDOXIN-DEPENDENT PEROXIDE REDUCTASE"/>
    <property type="match status" value="1"/>
</dbReference>
<evidence type="ECO:0000256" key="11">
    <source>
        <dbReference type="ARBA" id="ARBA00042639"/>
    </source>
</evidence>
<comment type="subunit">
    <text evidence="2">Monomer.</text>
</comment>
<dbReference type="NCBIfam" id="NF006960">
    <property type="entry name" value="PRK09437.1"/>
    <property type="match status" value="1"/>
</dbReference>
<dbReference type="SUPFAM" id="SSF52833">
    <property type="entry name" value="Thioredoxin-like"/>
    <property type="match status" value="1"/>
</dbReference>
<evidence type="ECO:0000313" key="15">
    <source>
        <dbReference type="EMBL" id="GGE17446.1"/>
    </source>
</evidence>
<dbReference type="GO" id="GO:0034599">
    <property type="term" value="P:cellular response to oxidative stress"/>
    <property type="evidence" value="ECO:0007669"/>
    <property type="project" value="TreeGrafter"/>
</dbReference>
<evidence type="ECO:0000256" key="7">
    <source>
        <dbReference type="ARBA" id="ARBA00023157"/>
    </source>
</evidence>
<comment type="caution">
    <text evidence="15">The sequence shown here is derived from an EMBL/GenBank/DDBJ whole genome shotgun (WGS) entry which is preliminary data.</text>
</comment>
<dbReference type="PIRSF" id="PIRSF000239">
    <property type="entry name" value="AHPC"/>
    <property type="match status" value="1"/>
</dbReference>
<proteinExistence type="inferred from homology"/>
<keyword evidence="6" id="KW-0560">Oxidoreductase</keyword>
<name>A0A916ZY02_9FLAO</name>
<reference evidence="15 16" key="1">
    <citation type="journal article" date="2014" name="Int. J. Syst. Evol. Microbiol.">
        <title>Complete genome sequence of Corynebacterium casei LMG S-19264T (=DSM 44701T), isolated from a smear-ripened cheese.</title>
        <authorList>
            <consortium name="US DOE Joint Genome Institute (JGI-PGF)"/>
            <person name="Walter F."/>
            <person name="Albersmeier A."/>
            <person name="Kalinowski J."/>
            <person name="Ruckert C."/>
        </authorList>
    </citation>
    <scope>NUCLEOTIDE SEQUENCE [LARGE SCALE GENOMIC DNA]</scope>
    <source>
        <strain evidence="15 16">CGMCC 1.12925</strain>
    </source>
</reference>
<evidence type="ECO:0000256" key="9">
    <source>
        <dbReference type="ARBA" id="ARBA00032824"/>
    </source>
</evidence>
<evidence type="ECO:0000256" key="8">
    <source>
        <dbReference type="ARBA" id="ARBA00023284"/>
    </source>
</evidence>
<dbReference type="GO" id="GO:0008379">
    <property type="term" value="F:thioredoxin peroxidase activity"/>
    <property type="evidence" value="ECO:0007669"/>
    <property type="project" value="TreeGrafter"/>
</dbReference>
<comment type="similarity">
    <text evidence="10">Belongs to the peroxiredoxin family. BCP/PrxQ subfamily.</text>
</comment>